<keyword evidence="2" id="KW-0732">Signal</keyword>
<dbReference type="InterPro" id="IPR009030">
    <property type="entry name" value="Growth_fac_rcpt_cys_sf"/>
</dbReference>
<reference evidence="4 5" key="2">
    <citation type="submission" date="2024-05" db="EMBL/GenBank/DDBJ databases">
        <authorList>
            <person name="Chen Y."/>
            <person name="Shah S."/>
            <person name="Dougan E. K."/>
            <person name="Thang M."/>
            <person name="Chan C."/>
        </authorList>
    </citation>
    <scope>NUCLEOTIDE SEQUENCE [LARGE SCALE GENOMIC DNA]</scope>
</reference>
<dbReference type="EMBL" id="CAMXCT010003724">
    <property type="protein sequence ID" value="CAI4005928.1"/>
    <property type="molecule type" value="Genomic_DNA"/>
</dbReference>
<dbReference type="AlphaFoldDB" id="A0A9P1DBD4"/>
<comment type="caution">
    <text evidence="3">The sequence shown here is derived from an EMBL/GenBank/DDBJ whole genome shotgun (WGS) entry which is preliminary data.</text>
</comment>
<dbReference type="EMBL" id="CAMXCT020003724">
    <property type="protein sequence ID" value="CAL1159303.1"/>
    <property type="molecule type" value="Genomic_DNA"/>
</dbReference>
<keyword evidence="1" id="KW-0472">Membrane</keyword>
<gene>
    <name evidence="3" type="ORF">C1SCF055_LOCUS31613</name>
</gene>
<name>A0A9P1DBD4_9DINO</name>
<feature type="chain" id="PRO_5043271204" evidence="2">
    <location>
        <begin position="21"/>
        <end position="661"/>
    </location>
</feature>
<evidence type="ECO:0000313" key="5">
    <source>
        <dbReference type="Proteomes" id="UP001152797"/>
    </source>
</evidence>
<evidence type="ECO:0000256" key="2">
    <source>
        <dbReference type="SAM" id="SignalP"/>
    </source>
</evidence>
<organism evidence="3">
    <name type="scientific">Cladocopium goreaui</name>
    <dbReference type="NCBI Taxonomy" id="2562237"/>
    <lineage>
        <taxon>Eukaryota</taxon>
        <taxon>Sar</taxon>
        <taxon>Alveolata</taxon>
        <taxon>Dinophyceae</taxon>
        <taxon>Suessiales</taxon>
        <taxon>Symbiodiniaceae</taxon>
        <taxon>Cladocopium</taxon>
    </lineage>
</organism>
<feature type="signal peptide" evidence="2">
    <location>
        <begin position="1"/>
        <end position="20"/>
    </location>
</feature>
<accession>A0A9P1DBD4</accession>
<dbReference type="OrthoDB" id="435333at2759"/>
<sequence>MLSPWPLLLPLLMLMPSCAGTPFQNRSELKEAVQDWRFERIRLTSKYGPIESWDVSKVTSMRKLFFQDRSFNEDIRAWNTSAVVDMAYMFYGTYAFNQRIGSWDTSAVTTMESMFEGARAFNQPLNYWNTSTVTSMRKMFDWTEAFNQPIGNWDTSAVTNMEYMFHGADAFNQPIGNWDASAVTTMDSMFFAATAFDQPIGSWNTSALEYKDQIHHALLPPCDPGRAPGKNLLMCEQCGVGQYSNGKSCQGCPPGSVPSEDRSTCRDCQGLQYSAGGDSCLICDLPLILVDNDCVWWHLPVVAITLFVLAAAVRFLSRCLCSKRAIKRGKKIAFVMEEVYDELWDEGPATVATYTEKLVSLGLQKAQIQQKLCEMRALQSERAGVSIGYLLSGDFLQLAVDRSGKDDPTFLDLKTAFWFSEQPIGQEIICPRDGKAGCALVDWIPREHRREQTHFMSWTWKYKVQQVQSALQMFGDGLVRPCYFYVCFFVNNQFRILLDQTAAGSDNLDTVFQDNLKRIGKMVAILDTWERPVYLTRIWTVYEQFVASTIQIEVMFVMPKATANQLQREIASGSEGIDRVIDALSQVDSARAEAWKWEDEVKVKSMIQETVGFQHVDAHVTDVMTTWIGKVVEQTCRELLKKARAQKALASGDGGKGKARI</sequence>
<protein>
    <submittedName>
        <fullName evidence="3">Uncharacterized protein</fullName>
    </submittedName>
</protein>
<keyword evidence="1" id="KW-1133">Transmembrane helix</keyword>
<evidence type="ECO:0000313" key="4">
    <source>
        <dbReference type="EMBL" id="CAL4793240.1"/>
    </source>
</evidence>
<dbReference type="SUPFAM" id="SSF57184">
    <property type="entry name" value="Growth factor receptor domain"/>
    <property type="match status" value="1"/>
</dbReference>
<dbReference type="EMBL" id="CAMXCT030003724">
    <property type="protein sequence ID" value="CAL4793240.1"/>
    <property type="molecule type" value="Genomic_DNA"/>
</dbReference>
<evidence type="ECO:0000256" key="1">
    <source>
        <dbReference type="SAM" id="Phobius"/>
    </source>
</evidence>
<feature type="transmembrane region" description="Helical" evidence="1">
    <location>
        <begin position="295"/>
        <end position="317"/>
    </location>
</feature>
<dbReference type="Proteomes" id="UP001152797">
    <property type="component" value="Unassembled WGS sequence"/>
</dbReference>
<reference evidence="3" key="1">
    <citation type="submission" date="2022-10" db="EMBL/GenBank/DDBJ databases">
        <authorList>
            <person name="Chen Y."/>
            <person name="Dougan E. K."/>
            <person name="Chan C."/>
            <person name="Rhodes N."/>
            <person name="Thang M."/>
        </authorList>
    </citation>
    <scope>NUCLEOTIDE SEQUENCE</scope>
</reference>
<proteinExistence type="predicted"/>
<dbReference type="InterPro" id="IPR011889">
    <property type="entry name" value="Liste_lipo_26"/>
</dbReference>
<keyword evidence="1" id="KW-0812">Transmembrane</keyword>
<dbReference type="Pfam" id="PF03382">
    <property type="entry name" value="DUF285"/>
    <property type="match status" value="1"/>
</dbReference>
<dbReference type="NCBIfam" id="TIGR02167">
    <property type="entry name" value="Liste_lipo_26"/>
    <property type="match status" value="1"/>
</dbReference>
<keyword evidence="5" id="KW-1185">Reference proteome</keyword>
<dbReference type="InterPro" id="IPR005046">
    <property type="entry name" value="DUF285"/>
</dbReference>
<evidence type="ECO:0000313" key="3">
    <source>
        <dbReference type="EMBL" id="CAI4005928.1"/>
    </source>
</evidence>